<comment type="caution">
    <text evidence="2">The sequence shown here is derived from an EMBL/GenBank/DDBJ whole genome shotgun (WGS) entry which is preliminary data.</text>
</comment>
<dbReference type="Proteomes" id="UP000821598">
    <property type="component" value="Unassembled WGS sequence"/>
</dbReference>
<dbReference type="EMBL" id="VOMC01000046">
    <property type="protein sequence ID" value="NVI08339.1"/>
    <property type="molecule type" value="Genomic_DNA"/>
</dbReference>
<evidence type="ECO:0000313" key="2">
    <source>
        <dbReference type="EMBL" id="NVI08339.1"/>
    </source>
</evidence>
<organism evidence="2 3">
    <name type="scientific">Paraburkholderia youngii</name>
    <dbReference type="NCBI Taxonomy" id="2782701"/>
    <lineage>
        <taxon>Bacteria</taxon>
        <taxon>Pseudomonadati</taxon>
        <taxon>Pseudomonadota</taxon>
        <taxon>Betaproteobacteria</taxon>
        <taxon>Burkholderiales</taxon>
        <taxon>Burkholderiaceae</taxon>
        <taxon>Paraburkholderia</taxon>
    </lineage>
</organism>
<sequence>MTPRQRSSWESEPPHQDLALNGVGAMNNVRAEEHFTCGRCRAVFARILAGPPTRQVWMLRTLATLTPCWRARTRRSAWRVLLIDAHLKRR</sequence>
<protein>
    <submittedName>
        <fullName evidence="2">Uncharacterized protein</fullName>
    </submittedName>
</protein>
<feature type="region of interest" description="Disordered" evidence="1">
    <location>
        <begin position="1"/>
        <end position="20"/>
    </location>
</feature>
<proteinExistence type="predicted"/>
<gene>
    <name evidence="2" type="ORF">FSB64_32315</name>
</gene>
<keyword evidence="3" id="KW-1185">Reference proteome</keyword>
<name>A0ABX2NV65_9BURK</name>
<accession>A0ABX2NV65</accession>
<evidence type="ECO:0000256" key="1">
    <source>
        <dbReference type="SAM" id="MobiDB-lite"/>
    </source>
</evidence>
<reference evidence="2 3" key="1">
    <citation type="submission" date="2019-08" db="EMBL/GenBank/DDBJ databases">
        <title>Paraburkholderia simonii sp. nov. and P. youngii sp. nov. Brazilian and Mexican Mimosa-associated rhizobia.</title>
        <authorList>
            <person name="Mavima L."/>
            <person name="Beukes C.W."/>
            <person name="Palmer M."/>
            <person name="De Meyer S.E."/>
            <person name="James E.K."/>
            <person name="Maluk M."/>
            <person name="Avontuur J.R."/>
            <person name="Chan W.Y."/>
            <person name="Venter S.N."/>
            <person name="Steenkamp E.T."/>
        </authorList>
    </citation>
    <scope>NUCLEOTIDE SEQUENCE [LARGE SCALE GENOMIC DNA]</scope>
    <source>
        <strain evidence="2 3">JPY454</strain>
    </source>
</reference>
<evidence type="ECO:0000313" key="3">
    <source>
        <dbReference type="Proteomes" id="UP000821598"/>
    </source>
</evidence>